<dbReference type="EMBL" id="JAJSOF020000003">
    <property type="protein sequence ID" value="KAJ4449805.1"/>
    <property type="molecule type" value="Genomic_DNA"/>
</dbReference>
<evidence type="ECO:0000313" key="4">
    <source>
        <dbReference type="EMBL" id="KAJ4449805.1"/>
    </source>
</evidence>
<feature type="transmembrane region" description="Helical" evidence="2">
    <location>
        <begin position="37"/>
        <end position="59"/>
    </location>
</feature>
<proteinExistence type="predicted"/>
<dbReference type="InterPro" id="IPR032135">
    <property type="entry name" value="DUF4817"/>
</dbReference>
<feature type="domain" description="DUF4817" evidence="3">
    <location>
        <begin position="316"/>
        <end position="367"/>
    </location>
</feature>
<evidence type="ECO:0000313" key="5">
    <source>
        <dbReference type="Proteomes" id="UP001148838"/>
    </source>
</evidence>
<keyword evidence="2" id="KW-0472">Membrane</keyword>
<keyword evidence="2" id="KW-1133">Transmembrane helix</keyword>
<organism evidence="4 5">
    <name type="scientific">Periplaneta americana</name>
    <name type="common">American cockroach</name>
    <name type="synonym">Blatta americana</name>
    <dbReference type="NCBI Taxonomy" id="6978"/>
    <lineage>
        <taxon>Eukaryota</taxon>
        <taxon>Metazoa</taxon>
        <taxon>Ecdysozoa</taxon>
        <taxon>Arthropoda</taxon>
        <taxon>Hexapoda</taxon>
        <taxon>Insecta</taxon>
        <taxon>Pterygota</taxon>
        <taxon>Neoptera</taxon>
        <taxon>Polyneoptera</taxon>
        <taxon>Dictyoptera</taxon>
        <taxon>Blattodea</taxon>
        <taxon>Blattoidea</taxon>
        <taxon>Blattidae</taxon>
        <taxon>Blattinae</taxon>
        <taxon>Periplaneta</taxon>
    </lineage>
</organism>
<feature type="compositionally biased region" description="Low complexity" evidence="1">
    <location>
        <begin position="177"/>
        <end position="197"/>
    </location>
</feature>
<evidence type="ECO:0000256" key="2">
    <source>
        <dbReference type="SAM" id="Phobius"/>
    </source>
</evidence>
<sequence length="554" mass="63070">MFLLQQQLGEAGENGSKAIEIGAHNKEKKNLRPKVKYGGGGILVWGCISSVGVGTLAFIEGNMDHQCYINILKGHAVPSAENLGITDNFIFMQDNDPKHTAHNTRLWFLYNIPSYLQTSPQSPDINLALRTRHITSKESLKAAIIEEWNSIPESITSNLVNSMVRRLEAIVKCKGYPTNQSTSESSSEQGSQPSRGSGRPEFDVHRTATGKARVRRVMDHSRKTGVQDYGQLVEILTQRPLHTTMKLTTKLSEEDLKYMTEVAQQRFDKIMSALRAMPRTMLLVIRTRCADVYVLFLLLATVFDILCQRENAVHINQRLFLVKQYWITNSITATQRAYQREFGVRNPPKRNTILGLVNKLETTGSLTFIVQNPAILSIIWFTDEAWFHLSGYVNSQNSRHWAIENPHVIHEAPMHPVKIGVLCAISAQRIVGPIFFNQTVNTAEYRPIFMEFVEQLDDVELSQGYFQQDGATCHTSNESMELIASFFDDRIISRNLWPPRSPDLTTPDFFLWSYLKDRVYATRPQTLDDLKHNITQEIQAIDNRVLQRVTSNME</sequence>
<feature type="region of interest" description="Disordered" evidence="1">
    <location>
        <begin position="176"/>
        <end position="220"/>
    </location>
</feature>
<dbReference type="Pfam" id="PF16087">
    <property type="entry name" value="DUF4817"/>
    <property type="match status" value="1"/>
</dbReference>
<dbReference type="PANTHER" id="PTHR47326">
    <property type="entry name" value="TRANSPOSABLE ELEMENT TC3 TRANSPOSASE-LIKE PROTEIN"/>
    <property type="match status" value="1"/>
</dbReference>
<keyword evidence="2" id="KW-0812">Transmembrane</keyword>
<dbReference type="Gene3D" id="3.30.420.10">
    <property type="entry name" value="Ribonuclease H-like superfamily/Ribonuclease H"/>
    <property type="match status" value="2"/>
</dbReference>
<reference evidence="4 5" key="1">
    <citation type="journal article" date="2022" name="Allergy">
        <title>Genome assembly and annotation of Periplaneta americana reveal a comprehensive cockroach allergen profile.</title>
        <authorList>
            <person name="Wang L."/>
            <person name="Xiong Q."/>
            <person name="Saelim N."/>
            <person name="Wang L."/>
            <person name="Nong W."/>
            <person name="Wan A.T."/>
            <person name="Shi M."/>
            <person name="Liu X."/>
            <person name="Cao Q."/>
            <person name="Hui J.H.L."/>
            <person name="Sookrung N."/>
            <person name="Leung T.F."/>
            <person name="Tungtrongchitr A."/>
            <person name="Tsui S.K.W."/>
        </authorList>
    </citation>
    <scope>NUCLEOTIDE SEQUENCE [LARGE SCALE GENOMIC DNA]</scope>
    <source>
        <strain evidence="4">PWHHKU_190912</strain>
    </source>
</reference>
<evidence type="ECO:0000259" key="3">
    <source>
        <dbReference type="Pfam" id="PF16087"/>
    </source>
</evidence>
<dbReference type="PANTHER" id="PTHR47326:SF1">
    <property type="entry name" value="HTH PSQ-TYPE DOMAIN-CONTAINING PROTEIN"/>
    <property type="match status" value="1"/>
</dbReference>
<comment type="caution">
    <text evidence="4">The sequence shown here is derived from an EMBL/GenBank/DDBJ whole genome shotgun (WGS) entry which is preliminary data.</text>
</comment>
<name>A0ABQ8TWZ9_PERAM</name>
<dbReference type="InterPro" id="IPR036397">
    <property type="entry name" value="RNaseH_sf"/>
</dbReference>
<keyword evidence="5" id="KW-1185">Reference proteome</keyword>
<dbReference type="Proteomes" id="UP001148838">
    <property type="component" value="Unassembled WGS sequence"/>
</dbReference>
<accession>A0ABQ8TWZ9</accession>
<gene>
    <name evidence="4" type="ORF">ANN_01211</name>
</gene>
<evidence type="ECO:0000256" key="1">
    <source>
        <dbReference type="SAM" id="MobiDB-lite"/>
    </source>
</evidence>
<protein>
    <recommendedName>
        <fullName evidence="3">DUF4817 domain-containing protein</fullName>
    </recommendedName>
</protein>